<dbReference type="Proteomes" id="UP000681290">
    <property type="component" value="Unassembled WGS sequence"/>
</dbReference>
<dbReference type="Pfam" id="PF14398">
    <property type="entry name" value="ATPgrasp_YheCD"/>
    <property type="match status" value="1"/>
</dbReference>
<name>A0ABQ4MY28_9BACL</name>
<dbReference type="Gene3D" id="3.30.470.20">
    <property type="entry name" value="ATP-grasp fold, B domain"/>
    <property type="match status" value="1"/>
</dbReference>
<protein>
    <recommendedName>
        <fullName evidence="3">ATP-grasp domain-containing protein</fullName>
    </recommendedName>
</protein>
<gene>
    <name evidence="1" type="ORF">J15TS10_46620</name>
</gene>
<organism evidence="1 2">
    <name type="scientific">Paenibacillus woosongensis</name>
    <dbReference type="NCBI Taxonomy" id="307580"/>
    <lineage>
        <taxon>Bacteria</taxon>
        <taxon>Bacillati</taxon>
        <taxon>Bacillota</taxon>
        <taxon>Bacilli</taxon>
        <taxon>Bacillales</taxon>
        <taxon>Paenibacillaceae</taxon>
        <taxon>Paenibacillus</taxon>
    </lineage>
</organism>
<evidence type="ECO:0000313" key="1">
    <source>
        <dbReference type="EMBL" id="GIP60848.1"/>
    </source>
</evidence>
<evidence type="ECO:0000313" key="2">
    <source>
        <dbReference type="Proteomes" id="UP000681290"/>
    </source>
</evidence>
<proteinExistence type="predicted"/>
<reference evidence="1 2" key="1">
    <citation type="submission" date="2021-03" db="EMBL/GenBank/DDBJ databases">
        <title>Antimicrobial resistance genes in bacteria isolated from Japanese honey, and their potential for conferring macrolide and lincosamide resistance in the American foulbrood pathogen Paenibacillus larvae.</title>
        <authorList>
            <person name="Okamoto M."/>
            <person name="Kumagai M."/>
            <person name="Kanamori H."/>
            <person name="Takamatsu D."/>
        </authorList>
    </citation>
    <scope>NUCLEOTIDE SEQUENCE [LARGE SCALE GENOMIC DNA]</scope>
    <source>
        <strain evidence="1 2">J15TS10</strain>
    </source>
</reference>
<dbReference type="EMBL" id="BOSM01000012">
    <property type="protein sequence ID" value="GIP60848.1"/>
    <property type="molecule type" value="Genomic_DNA"/>
</dbReference>
<evidence type="ECO:0008006" key="3">
    <source>
        <dbReference type="Google" id="ProtNLM"/>
    </source>
</evidence>
<accession>A0ABQ4MY28</accession>
<sequence length="250" mass="29083">MRFVLFVMNKVDNKQRTRSESKWAKYQILKSLPDLIPYLPATQRFTRRNLWQFIAKYGTVMLKPTLGHSGYGIIQVSRLEKYRYALQKEDRKIILDGKQAVYEQIDKMILDQSYLVQQRIPLAQIEKRPFDIRVVVSRANKDTARKIKGMFAKVAEEGYVITNVASQVIPVKQAIESSNLKPDSIQKLIRKIELVCLVAARYLCSFYPSQNMIGLDIGLDRDAQVWIIEANFKPSMKPFLLLKRRSEPQK</sequence>
<dbReference type="SUPFAM" id="SSF56059">
    <property type="entry name" value="Glutathione synthetase ATP-binding domain-like"/>
    <property type="match status" value="1"/>
</dbReference>
<dbReference type="InterPro" id="IPR026838">
    <property type="entry name" value="YheC/D"/>
</dbReference>
<comment type="caution">
    <text evidence="1">The sequence shown here is derived from an EMBL/GenBank/DDBJ whole genome shotgun (WGS) entry which is preliminary data.</text>
</comment>
<keyword evidence="2" id="KW-1185">Reference proteome</keyword>